<reference evidence="1" key="1">
    <citation type="submission" date="2013-10" db="EMBL/GenBank/DDBJ databases">
        <title>Genomic analysis of the causative agents of coccidiosis in chickens.</title>
        <authorList>
            <person name="Reid A.J."/>
            <person name="Blake D."/>
            <person name="Billington K."/>
            <person name="Browne H."/>
            <person name="Dunn M."/>
            <person name="Hung S."/>
            <person name="Kawahara F."/>
            <person name="Miranda-Saavedra D."/>
            <person name="Mourier T."/>
            <person name="Nagra H."/>
            <person name="Otto T.D."/>
            <person name="Rawlings N."/>
            <person name="Sanchez A."/>
            <person name="Sanders M."/>
            <person name="Subramaniam C."/>
            <person name="Tay Y."/>
            <person name="Dear P."/>
            <person name="Doerig C."/>
            <person name="Gruber A."/>
            <person name="Parkinson J."/>
            <person name="Shirley M."/>
            <person name="Wan K.L."/>
            <person name="Berriman M."/>
            <person name="Tomley F."/>
            <person name="Pain A."/>
        </authorList>
    </citation>
    <scope>NUCLEOTIDE SEQUENCE [LARGE SCALE GENOMIC DNA]</scope>
    <source>
        <strain evidence="1">Houghton</strain>
    </source>
</reference>
<dbReference type="AlphaFoldDB" id="U6KH80"/>
<sequence>MLGKKSKWHSTELTDTTTKSQAILTLAATAEHSAQLMRICSKTAATATIVTATKEANPAAAAAAAAMGRQLQCNSLLVVPEAPDFVRGNLKESPTKQLRLLPVHRQYKGAPREHYAKLHACKLPPERQE</sequence>
<dbReference type="Proteomes" id="UP000030747">
    <property type="component" value="Unassembled WGS sequence"/>
</dbReference>
<dbReference type="GeneID" id="25250494"/>
<gene>
    <name evidence="1" type="ORF">ETH_00006445</name>
</gene>
<dbReference type="EMBL" id="HG673756">
    <property type="protein sequence ID" value="CDJ37350.1"/>
    <property type="molecule type" value="Genomic_DNA"/>
</dbReference>
<name>U6KH80_EIMTE</name>
<reference evidence="1" key="2">
    <citation type="submission" date="2013-10" db="EMBL/GenBank/DDBJ databases">
        <authorList>
            <person name="Aslett M."/>
        </authorList>
    </citation>
    <scope>NUCLEOTIDE SEQUENCE [LARGE SCALE GENOMIC DNA]</scope>
    <source>
        <strain evidence="1">Houghton</strain>
    </source>
</reference>
<dbReference type="VEuPathDB" id="ToxoDB:ETH_00006445"/>
<evidence type="ECO:0000313" key="2">
    <source>
        <dbReference type="Proteomes" id="UP000030747"/>
    </source>
</evidence>
<accession>U6KH80</accession>
<proteinExistence type="predicted"/>
<organism evidence="1 2">
    <name type="scientific">Eimeria tenella</name>
    <name type="common">Coccidian parasite</name>
    <dbReference type="NCBI Taxonomy" id="5802"/>
    <lineage>
        <taxon>Eukaryota</taxon>
        <taxon>Sar</taxon>
        <taxon>Alveolata</taxon>
        <taxon>Apicomplexa</taxon>
        <taxon>Conoidasida</taxon>
        <taxon>Coccidia</taxon>
        <taxon>Eucoccidiorida</taxon>
        <taxon>Eimeriorina</taxon>
        <taxon>Eimeriidae</taxon>
        <taxon>Eimeria</taxon>
    </lineage>
</organism>
<dbReference type="RefSeq" id="XP_013228188.1">
    <property type="nucleotide sequence ID" value="XM_013372734.1"/>
</dbReference>
<protein>
    <submittedName>
        <fullName evidence="1">Uncharacterized protein</fullName>
    </submittedName>
</protein>
<evidence type="ECO:0000313" key="1">
    <source>
        <dbReference type="EMBL" id="CDJ37350.1"/>
    </source>
</evidence>
<keyword evidence="2" id="KW-1185">Reference proteome</keyword>